<organism evidence="3">
    <name type="scientific">Camponotus floridanus</name>
    <name type="common">Florida carpenter ant</name>
    <dbReference type="NCBI Taxonomy" id="104421"/>
    <lineage>
        <taxon>Eukaryota</taxon>
        <taxon>Metazoa</taxon>
        <taxon>Ecdysozoa</taxon>
        <taxon>Arthropoda</taxon>
        <taxon>Hexapoda</taxon>
        <taxon>Insecta</taxon>
        <taxon>Pterygota</taxon>
        <taxon>Neoptera</taxon>
        <taxon>Endopterygota</taxon>
        <taxon>Hymenoptera</taxon>
        <taxon>Apocrita</taxon>
        <taxon>Aculeata</taxon>
        <taxon>Formicoidea</taxon>
        <taxon>Formicidae</taxon>
        <taxon>Formicinae</taxon>
        <taxon>Camponotus</taxon>
    </lineage>
</organism>
<evidence type="ECO:0000256" key="1">
    <source>
        <dbReference type="SAM" id="MobiDB-lite"/>
    </source>
</evidence>
<accession>E2AIX9</accession>
<name>E2AIX9_CAMFO</name>
<dbReference type="Proteomes" id="UP000000311">
    <property type="component" value="Unassembled WGS sequence"/>
</dbReference>
<dbReference type="OrthoDB" id="7554769at2759"/>
<protein>
    <submittedName>
        <fullName evidence="2">Uncharacterized protein</fullName>
    </submittedName>
</protein>
<evidence type="ECO:0000313" key="3">
    <source>
        <dbReference type="Proteomes" id="UP000000311"/>
    </source>
</evidence>
<sequence length="208" mass="23529">WTEVVKKGKKKKKQQEGMKKEALNKKNLPNVEKRKLPRTAAVCIKENVKQDFSYAEALRKARTQIKMDDLHIDASRIQKGLNGATIIEIFDPDRGDKARQLATKLQEVLSEDNAIITTPIINGDLRITGLDESIDKEEIGWAIGEEGDCESKEVRVGEIKRYRRGMGVAWIRCPLKAAIQVAKKKKIKIGWTIVGVTLLQARFKSFAF</sequence>
<feature type="region of interest" description="Disordered" evidence="1">
    <location>
        <begin position="1"/>
        <end position="29"/>
    </location>
</feature>
<gene>
    <name evidence="2" type="ORF">EAG_05608</name>
</gene>
<evidence type="ECO:0000313" key="2">
    <source>
        <dbReference type="EMBL" id="EFN66611.1"/>
    </source>
</evidence>
<feature type="non-terminal residue" evidence="2">
    <location>
        <position position="208"/>
    </location>
</feature>
<dbReference type="InParanoid" id="E2AIX9"/>
<keyword evidence="3" id="KW-1185">Reference proteome</keyword>
<feature type="compositionally biased region" description="Basic and acidic residues" evidence="1">
    <location>
        <begin position="14"/>
        <end position="24"/>
    </location>
</feature>
<dbReference type="EMBL" id="GL439915">
    <property type="protein sequence ID" value="EFN66611.1"/>
    <property type="molecule type" value="Genomic_DNA"/>
</dbReference>
<feature type="non-terminal residue" evidence="2">
    <location>
        <position position="1"/>
    </location>
</feature>
<reference evidence="2 3" key="1">
    <citation type="journal article" date="2010" name="Science">
        <title>Genomic comparison of the ants Camponotus floridanus and Harpegnathos saltator.</title>
        <authorList>
            <person name="Bonasio R."/>
            <person name="Zhang G."/>
            <person name="Ye C."/>
            <person name="Mutti N.S."/>
            <person name="Fang X."/>
            <person name="Qin N."/>
            <person name="Donahue G."/>
            <person name="Yang P."/>
            <person name="Li Q."/>
            <person name="Li C."/>
            <person name="Zhang P."/>
            <person name="Huang Z."/>
            <person name="Berger S.L."/>
            <person name="Reinberg D."/>
            <person name="Wang J."/>
            <person name="Liebig J."/>
        </authorList>
    </citation>
    <scope>NUCLEOTIDE SEQUENCE [LARGE SCALE GENOMIC DNA]</scope>
    <source>
        <strain evidence="3">C129</strain>
    </source>
</reference>
<dbReference type="AlphaFoldDB" id="E2AIX9"/>
<proteinExistence type="predicted"/>